<feature type="domain" description="Retroviral polymerase SH3-like" evidence="13">
    <location>
        <begin position="1095"/>
        <end position="1148"/>
    </location>
</feature>
<evidence type="ECO:0000313" key="14">
    <source>
        <dbReference type="EMBL" id="GEU82457.1"/>
    </source>
</evidence>
<comment type="caution">
    <text evidence="14">The sequence shown here is derived from an EMBL/GenBank/DDBJ whole genome shotgun (WGS) entry which is preliminary data.</text>
</comment>
<keyword evidence="3" id="KW-0255">Endonuclease</keyword>
<evidence type="ECO:0000256" key="2">
    <source>
        <dbReference type="ARBA" id="ARBA00022723"/>
    </source>
</evidence>
<sequence>MSNMSKDIQYVGSDTRPPILYRKDYESWQQRIRLYCLGKDNGENIMKSINEGLFQMGMYIEIINGGAEGIPKDIYALINHYTDAKNIWDNVKMLLEDSELTKDDREPQFYDEFKQFCQIKEETIHAYYVRFTKLINYMRNIKMAMPKMQLNSKFVNNMLPEWSRFITEVKLNRGLRESNFDQLYAYLKQHEVHVNENKMMLERFTEPTNDPLALMSNASIQQYPTQSSSSSQSLHQPLLTNNLQLDSGLASSELLLTQGTKLQFKTAELLFKMFVVDTMRIIKGDHFRGKMQEELLELEMREVTNFDDDVDDPPEQDLALNVDHIFESDQCDAFDSDVDAAPTTHTMFMVNLFSKDLIYDEAGPSHDTNIPSKVQDHDNYSDIMNEHHDVHEMQNNIQLNYVVDSDAEYTSDSNIIPYDQYVEGNVEQVVQSNVSSVQNDALRMIIDDMHEQGVQSILVNKQNKVVNKSVTYELKRYKELVGMYEKQAKFELTEREQKIDEQLRIIISDRNRKETSLKMKLHSVQMKLRSTIVHNKSMMKEVTSLKKDFQQKEDKFLKEFLDIKKLKEKFEDRLFKQDQSIQTVHMFCKPKPFYDEKNKVAISYKIPYVSPVQTKFNLLFYNGHEIVKTNHAPPVVHDSEDTLEIAEITRKRMLEKMKSPLCMENKVKFAPPDYSKENYLATFTPQRNLTIEHIFWSYDISKTMKTFQEKDNTIRNLKEQVSKLNDRLSEADCIQDVKALDSKNLELAEHVTVLLEQNERFRAENKKVKQHYKELYDSIKITRTNANEKTSSLLTKIKNLESQLEGNMKSVTRESVRTKVLAPGMYAIDVEPLPPRLKNNRDDHLDYLNHLKESVETMREIVEEGRIVNPLDNTLESARLYMKHSQELLEYVIDSCPKTVRFGNDHFGAIMGYGDYVIGDSVISKVYYVEGLSHNLFSVGQFCNSDLEIVFRKHSCFVRDMEGMDLLKGSRSTNLYTIFVDEIMKSSPICLLIRASKNKSWLWHRQLNHLNFNTINDLARKDLVMTKFYESVGIFHQKSVLRTPQQNSVVERRNRTLMEAARTMLIFSKALIKTPYELVHDKKHDLSFLRVLGALCYLTNDSKDLGKLQPNANIGIFVGYAPSRKGYRIYNKRTRRIMETILVNSDELNKKMALVHICSGLDPILMTNRKNSSGLVLNQVPLTNYVLPTNKDLEILFQPMFDEYFEQPRANIPVPSTTIVNAQVVSTGTSISTTIDKDAPSTSYSPSSSEIQPPIFHQVVAAGPTVSSKGISSKGRYDFEESFTPVAHIEAIKIFIANAASKNMNIYQMDVKTSFLNGDLQEEVFVSQPKSFEDPDHHIHVYRLKKALYSLKRAPRAWYDTLSKFLMATKFFKGAVDPTLFTRKTDKHILLVQIYVDDIIFASTDPSACIFINQAKYALKILKKYGMDLFDPVDTPMVDRLKLDEDLIVDQTRFRGMVGSLSLCGSRGMSRFKKKYVEKCSVSWRKIGYLVIKETEKHCHLNHIG</sequence>
<keyword evidence="10" id="KW-0511">Multifunctional enzyme</keyword>
<dbReference type="SUPFAM" id="SSF53098">
    <property type="entry name" value="Ribonuclease H-like"/>
    <property type="match status" value="1"/>
</dbReference>
<evidence type="ECO:0000256" key="7">
    <source>
        <dbReference type="ARBA" id="ARBA00022918"/>
    </source>
</evidence>
<dbReference type="InterPro" id="IPR039537">
    <property type="entry name" value="Retrotran_Ty1/copia-like"/>
</dbReference>
<evidence type="ECO:0000256" key="5">
    <source>
        <dbReference type="ARBA" id="ARBA00022842"/>
    </source>
</evidence>
<keyword evidence="1" id="KW-0540">Nuclease</keyword>
<keyword evidence="4" id="KW-0378">Hydrolase</keyword>
<protein>
    <submittedName>
        <fullName evidence="14">Retrovirus-related Pol polyprotein from transposon TNT 1-94</fullName>
    </submittedName>
</protein>
<dbReference type="InterPro" id="IPR013103">
    <property type="entry name" value="RVT_2"/>
</dbReference>
<dbReference type="Gene3D" id="3.30.420.10">
    <property type="entry name" value="Ribonuclease H-like superfamily/Ribonuclease H"/>
    <property type="match status" value="1"/>
</dbReference>
<dbReference type="PANTHER" id="PTHR42648">
    <property type="entry name" value="TRANSPOSASE, PUTATIVE-RELATED"/>
    <property type="match status" value="1"/>
</dbReference>
<dbReference type="GO" id="GO:0003964">
    <property type="term" value="F:RNA-directed DNA polymerase activity"/>
    <property type="evidence" value="ECO:0007669"/>
    <property type="project" value="UniProtKB-KW"/>
</dbReference>
<reference evidence="14" key="1">
    <citation type="journal article" date="2019" name="Sci. Rep.">
        <title>Draft genome of Tanacetum cinerariifolium, the natural source of mosquito coil.</title>
        <authorList>
            <person name="Yamashiro T."/>
            <person name="Shiraishi A."/>
            <person name="Satake H."/>
            <person name="Nakayama K."/>
        </authorList>
    </citation>
    <scope>NUCLEOTIDE SEQUENCE</scope>
</reference>
<organism evidence="14">
    <name type="scientific">Tanacetum cinerariifolium</name>
    <name type="common">Dalmatian daisy</name>
    <name type="synonym">Chrysanthemum cinerariifolium</name>
    <dbReference type="NCBI Taxonomy" id="118510"/>
    <lineage>
        <taxon>Eukaryota</taxon>
        <taxon>Viridiplantae</taxon>
        <taxon>Streptophyta</taxon>
        <taxon>Embryophyta</taxon>
        <taxon>Tracheophyta</taxon>
        <taxon>Spermatophyta</taxon>
        <taxon>Magnoliopsida</taxon>
        <taxon>eudicotyledons</taxon>
        <taxon>Gunneridae</taxon>
        <taxon>Pentapetalae</taxon>
        <taxon>asterids</taxon>
        <taxon>campanulids</taxon>
        <taxon>Asterales</taxon>
        <taxon>Asteraceae</taxon>
        <taxon>Asteroideae</taxon>
        <taxon>Anthemideae</taxon>
        <taxon>Anthemidinae</taxon>
        <taxon>Tanacetum</taxon>
    </lineage>
</organism>
<gene>
    <name evidence="14" type="ORF">Tci_054435</name>
</gene>
<evidence type="ECO:0000256" key="4">
    <source>
        <dbReference type="ARBA" id="ARBA00022801"/>
    </source>
</evidence>
<dbReference type="EMBL" id="BKCJ010008483">
    <property type="protein sequence ID" value="GEU82457.1"/>
    <property type="molecule type" value="Genomic_DNA"/>
</dbReference>
<dbReference type="GO" id="GO:0004519">
    <property type="term" value="F:endonuclease activity"/>
    <property type="evidence" value="ECO:0007669"/>
    <property type="project" value="UniProtKB-KW"/>
</dbReference>
<dbReference type="Pfam" id="PF07727">
    <property type="entry name" value="RVT_2"/>
    <property type="match status" value="1"/>
</dbReference>
<accession>A0A6L2NAF7</accession>
<keyword evidence="8" id="KW-0548">Nucleotidyltransferase</keyword>
<dbReference type="InterPro" id="IPR036397">
    <property type="entry name" value="RNaseH_sf"/>
</dbReference>
<evidence type="ECO:0000256" key="8">
    <source>
        <dbReference type="ARBA" id="ARBA00022932"/>
    </source>
</evidence>
<evidence type="ECO:0000259" key="13">
    <source>
        <dbReference type="Pfam" id="PF25597"/>
    </source>
</evidence>
<evidence type="ECO:0000256" key="10">
    <source>
        <dbReference type="ARBA" id="ARBA00023268"/>
    </source>
</evidence>
<feature type="domain" description="Reverse transcriptase Ty1/copia-type" evidence="12">
    <location>
        <begin position="1268"/>
        <end position="1420"/>
    </location>
</feature>
<dbReference type="GO" id="GO:0003676">
    <property type="term" value="F:nucleic acid binding"/>
    <property type="evidence" value="ECO:0007669"/>
    <property type="project" value="InterPro"/>
</dbReference>
<name>A0A6L2NAF7_TANCI</name>
<dbReference type="GO" id="GO:0015074">
    <property type="term" value="P:DNA integration"/>
    <property type="evidence" value="ECO:0007669"/>
    <property type="project" value="UniProtKB-KW"/>
</dbReference>
<dbReference type="GO" id="GO:0046872">
    <property type="term" value="F:metal ion binding"/>
    <property type="evidence" value="ECO:0007669"/>
    <property type="project" value="UniProtKB-KW"/>
</dbReference>
<evidence type="ECO:0000256" key="3">
    <source>
        <dbReference type="ARBA" id="ARBA00022759"/>
    </source>
</evidence>
<keyword evidence="8" id="KW-0808">Transferase</keyword>
<proteinExistence type="predicted"/>
<keyword evidence="7" id="KW-0695">RNA-directed DNA polymerase</keyword>
<keyword evidence="9" id="KW-0233">DNA recombination</keyword>
<evidence type="ECO:0000256" key="11">
    <source>
        <dbReference type="SAM" id="Coils"/>
    </source>
</evidence>
<keyword evidence="11" id="KW-0175">Coiled coil</keyword>
<dbReference type="Pfam" id="PF25597">
    <property type="entry name" value="SH3_retrovirus"/>
    <property type="match status" value="1"/>
</dbReference>
<evidence type="ECO:0000256" key="1">
    <source>
        <dbReference type="ARBA" id="ARBA00022722"/>
    </source>
</evidence>
<evidence type="ECO:0000256" key="6">
    <source>
        <dbReference type="ARBA" id="ARBA00022908"/>
    </source>
</evidence>
<keyword evidence="5" id="KW-0460">Magnesium</keyword>
<dbReference type="PANTHER" id="PTHR42648:SF11">
    <property type="entry name" value="TRANSPOSON TY4-P GAG-POL POLYPROTEIN"/>
    <property type="match status" value="1"/>
</dbReference>
<evidence type="ECO:0000259" key="12">
    <source>
        <dbReference type="Pfam" id="PF07727"/>
    </source>
</evidence>
<keyword evidence="2" id="KW-0479">Metal-binding</keyword>
<dbReference type="GO" id="GO:0006310">
    <property type="term" value="P:DNA recombination"/>
    <property type="evidence" value="ECO:0007669"/>
    <property type="project" value="UniProtKB-KW"/>
</dbReference>
<dbReference type="InterPro" id="IPR012337">
    <property type="entry name" value="RNaseH-like_sf"/>
</dbReference>
<feature type="coiled-coil region" evidence="11">
    <location>
        <begin position="707"/>
        <end position="734"/>
    </location>
</feature>
<keyword evidence="6" id="KW-0229">DNA integration</keyword>
<dbReference type="GO" id="GO:0003887">
    <property type="term" value="F:DNA-directed DNA polymerase activity"/>
    <property type="evidence" value="ECO:0007669"/>
    <property type="project" value="UniProtKB-KW"/>
</dbReference>
<dbReference type="GO" id="GO:0016787">
    <property type="term" value="F:hydrolase activity"/>
    <property type="evidence" value="ECO:0007669"/>
    <property type="project" value="UniProtKB-KW"/>
</dbReference>
<keyword evidence="8" id="KW-0239">DNA-directed DNA polymerase</keyword>
<dbReference type="InterPro" id="IPR057670">
    <property type="entry name" value="SH3_retrovirus"/>
</dbReference>
<evidence type="ECO:0000256" key="9">
    <source>
        <dbReference type="ARBA" id="ARBA00023172"/>
    </source>
</evidence>